<dbReference type="GO" id="GO:0044780">
    <property type="term" value="P:bacterial-type flagellum assembly"/>
    <property type="evidence" value="ECO:0007669"/>
    <property type="project" value="InterPro"/>
</dbReference>
<dbReference type="InterPro" id="IPR002371">
    <property type="entry name" value="FlgK"/>
</dbReference>
<evidence type="ECO:0000256" key="5">
    <source>
        <dbReference type="ARBA" id="ARBA00022525"/>
    </source>
</evidence>
<evidence type="ECO:0000259" key="8">
    <source>
        <dbReference type="Pfam" id="PF00460"/>
    </source>
</evidence>
<keyword evidence="5 7" id="KW-0964">Secreted</keyword>
<evidence type="ECO:0000256" key="2">
    <source>
        <dbReference type="ARBA" id="ARBA00004613"/>
    </source>
</evidence>
<evidence type="ECO:0000256" key="3">
    <source>
        <dbReference type="ARBA" id="ARBA00009677"/>
    </source>
</evidence>
<dbReference type="PRINTS" id="PR01005">
    <property type="entry name" value="FLGHOOKAP1"/>
</dbReference>
<dbReference type="STRING" id="1147123.SAMN05443428_10749"/>
<dbReference type="InterPro" id="IPR010930">
    <property type="entry name" value="Flg_bb/hook_C_dom"/>
</dbReference>
<gene>
    <name evidence="7" type="primary">flgK</name>
    <name evidence="11" type="ORF">SAMN05443428_10749</name>
</gene>
<dbReference type="GO" id="GO:0009424">
    <property type="term" value="C:bacterial-type flagellum hook"/>
    <property type="evidence" value="ECO:0007669"/>
    <property type="project" value="UniProtKB-UniRule"/>
</dbReference>
<evidence type="ECO:0000256" key="7">
    <source>
        <dbReference type="RuleBase" id="RU362065"/>
    </source>
</evidence>
<dbReference type="NCBIfam" id="TIGR02492">
    <property type="entry name" value="flgK_ends"/>
    <property type="match status" value="1"/>
</dbReference>
<dbReference type="Proteomes" id="UP000190105">
    <property type="component" value="Unassembled WGS sequence"/>
</dbReference>
<evidence type="ECO:0000256" key="1">
    <source>
        <dbReference type="ARBA" id="ARBA00004365"/>
    </source>
</evidence>
<dbReference type="GO" id="GO:0005198">
    <property type="term" value="F:structural molecule activity"/>
    <property type="evidence" value="ECO:0007669"/>
    <property type="project" value="UniProtKB-UniRule"/>
</dbReference>
<dbReference type="InterPro" id="IPR001444">
    <property type="entry name" value="Flag_bb_rod_N"/>
</dbReference>
<dbReference type="Pfam" id="PF22638">
    <property type="entry name" value="FlgK_D1"/>
    <property type="match status" value="1"/>
</dbReference>
<keyword evidence="12" id="KW-1185">Reference proteome</keyword>
<dbReference type="GO" id="GO:0005576">
    <property type="term" value="C:extracellular region"/>
    <property type="evidence" value="ECO:0007669"/>
    <property type="project" value="UniProtKB-SubCell"/>
</dbReference>
<dbReference type="RefSeq" id="WP_078696200.1">
    <property type="nucleotide sequence ID" value="NZ_FUYH01000007.1"/>
</dbReference>
<keyword evidence="6 7" id="KW-0975">Bacterial flagellum</keyword>
<evidence type="ECO:0000313" key="12">
    <source>
        <dbReference type="Proteomes" id="UP000190105"/>
    </source>
</evidence>
<dbReference type="PANTHER" id="PTHR30033">
    <property type="entry name" value="FLAGELLAR HOOK-ASSOCIATED PROTEIN 1"/>
    <property type="match status" value="1"/>
</dbReference>
<keyword evidence="11" id="KW-0966">Cell projection</keyword>
<accession>A0A1T4X9B6</accession>
<keyword evidence="11" id="KW-0282">Flagellum</keyword>
<dbReference type="Pfam" id="PF00460">
    <property type="entry name" value="Flg_bb_rod"/>
    <property type="match status" value="1"/>
</dbReference>
<dbReference type="PANTHER" id="PTHR30033:SF1">
    <property type="entry name" value="FLAGELLAR HOOK-ASSOCIATED PROTEIN 1"/>
    <property type="match status" value="1"/>
</dbReference>
<proteinExistence type="inferred from homology"/>
<dbReference type="AlphaFoldDB" id="A0A1T4X9B6"/>
<evidence type="ECO:0000259" key="10">
    <source>
        <dbReference type="Pfam" id="PF22638"/>
    </source>
</evidence>
<evidence type="ECO:0000313" key="11">
    <source>
        <dbReference type="EMBL" id="SKA86153.1"/>
    </source>
</evidence>
<dbReference type="OrthoDB" id="9802553at2"/>
<feature type="domain" description="Flagellar basal-body/hook protein C-terminal" evidence="9">
    <location>
        <begin position="500"/>
        <end position="536"/>
    </location>
</feature>
<evidence type="ECO:0000256" key="6">
    <source>
        <dbReference type="ARBA" id="ARBA00023143"/>
    </source>
</evidence>
<evidence type="ECO:0000256" key="4">
    <source>
        <dbReference type="ARBA" id="ARBA00016244"/>
    </source>
</evidence>
<organism evidence="11 12">
    <name type="scientific">Caloramator quimbayensis</name>
    <dbReference type="NCBI Taxonomy" id="1147123"/>
    <lineage>
        <taxon>Bacteria</taxon>
        <taxon>Bacillati</taxon>
        <taxon>Bacillota</taxon>
        <taxon>Clostridia</taxon>
        <taxon>Eubacteriales</taxon>
        <taxon>Clostridiaceae</taxon>
        <taxon>Caloramator</taxon>
    </lineage>
</organism>
<evidence type="ECO:0000259" key="9">
    <source>
        <dbReference type="Pfam" id="PF06429"/>
    </source>
</evidence>
<comment type="similarity">
    <text evidence="3 7">Belongs to the flagella basal body rod proteins family.</text>
</comment>
<keyword evidence="11" id="KW-0969">Cilium</keyword>
<dbReference type="InterPro" id="IPR053927">
    <property type="entry name" value="FlgK_helical"/>
</dbReference>
<feature type="domain" description="Flagellar hook-associated protein FlgK helical" evidence="10">
    <location>
        <begin position="102"/>
        <end position="367"/>
    </location>
</feature>
<dbReference type="EMBL" id="FUYH01000007">
    <property type="protein sequence ID" value="SKA86153.1"/>
    <property type="molecule type" value="Genomic_DNA"/>
</dbReference>
<protein>
    <recommendedName>
        <fullName evidence="4 7">Flagellar hook-associated protein 1</fullName>
        <shortName evidence="7">HAP1</shortName>
    </recommendedName>
</protein>
<sequence length="543" mass="60344">MSGLFSTFNITKRGMQAQQTALHIVSHNIANANTEGYSVQRAELKTTQPFGMPSLTTSAEPGQLGTGVQVAKISRTRDVFLDAQIRKEKSTLGKYESRQQFLSEIETIFMEPSDTGLSSVLGKFYDSWSQLSNTPEPNSTARTLVVQNAQALCTAINQNYQQLSDMEANAADITSNEVFEAASILSNIQELNVQIKAAVIGGKEPNDLLDRRDLLLDQLSQKFSYDTEETDFKGIKIYAKVKKDDGTEDKREILKDGSLNFSLSYINKIDYEKNEIEIYIDGDINNKKTISVSDASEYKNIHVLFYDKTAYSKGGTIDASPAKFINGSINGYETIYEEIEKYKTQLNNIARALTISANTIHSDGNNIDFFNKDAEDLNNEPAKIISVNKSLVDDPKNIVASINSNEGNGERALAIARLRNIRMDVTGIDSRAKFISDVSLNTDKNSTEYLTMKSNPNGITIDNYFKSTISALGVSSQEAERMVTNQNALLSQLETRRESISGVSIDEEITNMIQFQRSYEANAKMISVIDQLLDVVVNGLIRR</sequence>
<dbReference type="SUPFAM" id="SSF64518">
    <property type="entry name" value="Phase 1 flagellin"/>
    <property type="match status" value="1"/>
</dbReference>
<dbReference type="Pfam" id="PF06429">
    <property type="entry name" value="Flg_bbr_C"/>
    <property type="match status" value="1"/>
</dbReference>
<name>A0A1T4X9B6_9CLOT</name>
<feature type="domain" description="Flagellar basal body rod protein N-terminal" evidence="8">
    <location>
        <begin position="13"/>
        <end position="37"/>
    </location>
</feature>
<comment type="subcellular location">
    <subcellularLocation>
        <location evidence="1 7">Bacterial flagellum</location>
    </subcellularLocation>
    <subcellularLocation>
        <location evidence="2 7">Secreted</location>
    </subcellularLocation>
</comment>
<reference evidence="12" key="1">
    <citation type="submission" date="2017-02" db="EMBL/GenBank/DDBJ databases">
        <authorList>
            <person name="Varghese N."/>
            <person name="Submissions S."/>
        </authorList>
    </citation>
    <scope>NUCLEOTIDE SEQUENCE [LARGE SCALE GENOMIC DNA]</scope>
    <source>
        <strain evidence="12">USBA 833</strain>
    </source>
</reference>